<dbReference type="AlphaFoldDB" id="A0A7C4U6F2"/>
<organism evidence="2">
    <name type="scientific">candidate division WOR-3 bacterium</name>
    <dbReference type="NCBI Taxonomy" id="2052148"/>
    <lineage>
        <taxon>Bacteria</taxon>
        <taxon>Bacteria division WOR-3</taxon>
    </lineage>
</organism>
<sequence>MILFILFSRIVINEVMSNPKGSESGSGSPGDRNEFIEIYNTGPDTIDISFYKIADNNAKDTIIKWDNFPDSIPISGKTRIPPYFYGVILDPEYVDTGDGTYFMPYHFTDSTVILRVGNTTIGDGLSGNDYLYLIFSPTGETVDVFSPDITPPDGKSIERGNPELPFTGDNEFISSDPTGSTPGRRNSFYLLNGIYVRNIEISKDTFIISLKNLSTEMLEDTLILYDDKNRNGNFDDGEFIKKEFLNIPQGDELSISTKIDVEEGVHLIFAKTSVSQKSRYYRVGNKPGDIVINEIMANPEIGCEWIEIYNRTKFDIDITGWMIDGKKIGSAVINKESFIVFANNSSEFYATYGNIPSPLFELPLSFSNTSDSVFLLTSDSFPMDIFGYDKTSKGYSIERINPDFPTEVQNFGYSVIKGGTPGSKNSIFITGIEGKKEVIISPKIFTPDGDGIDEQVLISFPLEFLRNHIDIFIFNLNGKIVRKISFDAGGDFSYFYWDGRDDKGNSLPCGIYVILLRIKDMESSRFVEYKKTVSIGNR</sequence>
<protein>
    <recommendedName>
        <fullName evidence="1">LTD domain-containing protein</fullName>
    </recommendedName>
</protein>
<dbReference type="InterPro" id="IPR001322">
    <property type="entry name" value="Lamin_tail_dom"/>
</dbReference>
<evidence type="ECO:0000259" key="1">
    <source>
        <dbReference type="PROSITE" id="PS51841"/>
    </source>
</evidence>
<dbReference type="SUPFAM" id="SSF74853">
    <property type="entry name" value="Lamin A/C globular tail domain"/>
    <property type="match status" value="1"/>
</dbReference>
<comment type="caution">
    <text evidence="2">The sequence shown here is derived from an EMBL/GenBank/DDBJ whole genome shotgun (WGS) entry which is preliminary data.</text>
</comment>
<dbReference type="PROSITE" id="PS51841">
    <property type="entry name" value="LTD"/>
    <property type="match status" value="1"/>
</dbReference>
<accession>A0A7C4U6F2</accession>
<name>A0A7C4U6F2_UNCW3</name>
<dbReference type="InterPro" id="IPR036415">
    <property type="entry name" value="Lamin_tail_dom_sf"/>
</dbReference>
<proteinExistence type="predicted"/>
<dbReference type="EMBL" id="DTHG01000023">
    <property type="protein sequence ID" value="HGW91273.1"/>
    <property type="molecule type" value="Genomic_DNA"/>
</dbReference>
<dbReference type="Pfam" id="PF00932">
    <property type="entry name" value="LTD"/>
    <property type="match status" value="2"/>
</dbReference>
<reference evidence="2" key="1">
    <citation type="journal article" date="2020" name="mSystems">
        <title>Genome- and Community-Level Interaction Insights into Carbon Utilization and Element Cycling Functions of Hydrothermarchaeota in Hydrothermal Sediment.</title>
        <authorList>
            <person name="Zhou Z."/>
            <person name="Liu Y."/>
            <person name="Xu W."/>
            <person name="Pan J."/>
            <person name="Luo Z.H."/>
            <person name="Li M."/>
        </authorList>
    </citation>
    <scope>NUCLEOTIDE SEQUENCE [LARGE SCALE GENOMIC DNA]</scope>
    <source>
        <strain evidence="2">SpSt-780</strain>
    </source>
</reference>
<dbReference type="Gene3D" id="2.60.40.4070">
    <property type="match status" value="1"/>
</dbReference>
<evidence type="ECO:0000313" key="2">
    <source>
        <dbReference type="EMBL" id="HGW91273.1"/>
    </source>
</evidence>
<feature type="domain" description="LTD" evidence="1">
    <location>
        <begin position="1"/>
        <end position="153"/>
    </location>
</feature>
<gene>
    <name evidence="2" type="ORF">ENV67_01870</name>
</gene>